<comment type="caution">
    <text evidence="2">The sequence shown here is derived from an EMBL/GenBank/DDBJ whole genome shotgun (WGS) entry which is preliminary data.</text>
</comment>
<evidence type="ECO:0000313" key="3">
    <source>
        <dbReference type="Proteomes" id="UP000740926"/>
    </source>
</evidence>
<evidence type="ECO:0000256" key="1">
    <source>
        <dbReference type="SAM" id="MobiDB-lite"/>
    </source>
</evidence>
<keyword evidence="3" id="KW-1185">Reference proteome</keyword>
<feature type="region of interest" description="Disordered" evidence="1">
    <location>
        <begin position="1"/>
        <end position="25"/>
    </location>
</feature>
<organism evidence="2 3">
    <name type="scientific">Rhizopus delemar</name>
    <dbReference type="NCBI Taxonomy" id="936053"/>
    <lineage>
        <taxon>Eukaryota</taxon>
        <taxon>Fungi</taxon>
        <taxon>Fungi incertae sedis</taxon>
        <taxon>Mucoromycota</taxon>
        <taxon>Mucoromycotina</taxon>
        <taxon>Mucoromycetes</taxon>
        <taxon>Mucorales</taxon>
        <taxon>Mucorineae</taxon>
        <taxon>Rhizopodaceae</taxon>
        <taxon>Rhizopus</taxon>
    </lineage>
</organism>
<proteinExistence type="predicted"/>
<protein>
    <submittedName>
        <fullName evidence="2">Uncharacterized protein</fullName>
    </submittedName>
</protein>
<gene>
    <name evidence="2" type="ORF">G6F50_016260</name>
</gene>
<accession>A0A9P6XUB8</accession>
<dbReference type="EMBL" id="JAANIU010009997">
    <property type="protein sequence ID" value="KAG1532313.1"/>
    <property type="molecule type" value="Genomic_DNA"/>
</dbReference>
<reference evidence="2 3" key="1">
    <citation type="journal article" date="2020" name="Microb. Genom.">
        <title>Genetic diversity of clinical and environmental Mucorales isolates obtained from an investigation of mucormycosis cases among solid organ transplant recipients.</title>
        <authorList>
            <person name="Nguyen M.H."/>
            <person name="Kaul D."/>
            <person name="Muto C."/>
            <person name="Cheng S.J."/>
            <person name="Richter R.A."/>
            <person name="Bruno V.M."/>
            <person name="Liu G."/>
            <person name="Beyhan S."/>
            <person name="Sundermann A.J."/>
            <person name="Mounaud S."/>
            <person name="Pasculle A.W."/>
            <person name="Nierman W.C."/>
            <person name="Driscoll E."/>
            <person name="Cumbie R."/>
            <person name="Clancy C.J."/>
            <person name="Dupont C.L."/>
        </authorList>
    </citation>
    <scope>NUCLEOTIDE SEQUENCE [LARGE SCALE GENOMIC DNA]</scope>
    <source>
        <strain evidence="2 3">GL24</strain>
    </source>
</reference>
<evidence type="ECO:0000313" key="2">
    <source>
        <dbReference type="EMBL" id="KAG1532313.1"/>
    </source>
</evidence>
<dbReference type="AlphaFoldDB" id="A0A9P6XUB8"/>
<sequence length="86" mass="9330">MQTRPSDASKYTMRPSNAARNAGWSRIKCEPFVPMTREPAPSSTPADRSSHAPVALTTVSAVTSTVSPVISSRRLRVLPRHAVTLQ</sequence>
<name>A0A9P6XUB8_9FUNG</name>
<feature type="region of interest" description="Disordered" evidence="1">
    <location>
        <begin position="33"/>
        <end position="52"/>
    </location>
</feature>
<dbReference type="Proteomes" id="UP000740926">
    <property type="component" value="Unassembled WGS sequence"/>
</dbReference>